<proteinExistence type="predicted"/>
<dbReference type="Proteomes" id="UP001152561">
    <property type="component" value="Unassembled WGS sequence"/>
</dbReference>
<sequence length="97" mass="11000">MFKEVADAIILWSGLQVQPGQLVLGRTKGKHWPQFKKEVLAAIWSAMIYHTWRARNWRLFRGIIAHKLPKDFDQSGACHVSCLARKHLGVGKIPAAL</sequence>
<dbReference type="OrthoDB" id="1306228at2759"/>
<organism evidence="1 2">
    <name type="scientific">Anisodus acutangulus</name>
    <dbReference type="NCBI Taxonomy" id="402998"/>
    <lineage>
        <taxon>Eukaryota</taxon>
        <taxon>Viridiplantae</taxon>
        <taxon>Streptophyta</taxon>
        <taxon>Embryophyta</taxon>
        <taxon>Tracheophyta</taxon>
        <taxon>Spermatophyta</taxon>
        <taxon>Magnoliopsida</taxon>
        <taxon>eudicotyledons</taxon>
        <taxon>Gunneridae</taxon>
        <taxon>Pentapetalae</taxon>
        <taxon>asterids</taxon>
        <taxon>lamiids</taxon>
        <taxon>Solanales</taxon>
        <taxon>Solanaceae</taxon>
        <taxon>Solanoideae</taxon>
        <taxon>Hyoscyameae</taxon>
        <taxon>Anisodus</taxon>
    </lineage>
</organism>
<comment type="caution">
    <text evidence="1">The sequence shown here is derived from an EMBL/GenBank/DDBJ whole genome shotgun (WGS) entry which is preliminary data.</text>
</comment>
<evidence type="ECO:0000313" key="2">
    <source>
        <dbReference type="Proteomes" id="UP001152561"/>
    </source>
</evidence>
<gene>
    <name evidence="1" type="ORF">K7X08_023372</name>
</gene>
<protein>
    <submittedName>
        <fullName evidence="1">Uncharacterized protein</fullName>
    </submittedName>
</protein>
<keyword evidence="2" id="KW-1185">Reference proteome</keyword>
<reference evidence="2" key="1">
    <citation type="journal article" date="2023" name="Proc. Natl. Acad. Sci. U.S.A.">
        <title>Genomic and structural basis for evolution of tropane alkaloid biosynthesis.</title>
        <authorList>
            <person name="Wanga Y.-J."/>
            <person name="Taina T."/>
            <person name="Yua J.-Y."/>
            <person name="Lia J."/>
            <person name="Xua B."/>
            <person name="Chenc J."/>
            <person name="D'Auriad J.C."/>
            <person name="Huanga J.-P."/>
            <person name="Huanga S.-X."/>
        </authorList>
    </citation>
    <scope>NUCLEOTIDE SEQUENCE [LARGE SCALE GENOMIC DNA]</scope>
    <source>
        <strain evidence="2">cv. KIB-2019</strain>
    </source>
</reference>
<dbReference type="AlphaFoldDB" id="A0A9Q1R2M2"/>
<name>A0A9Q1R2M2_9SOLA</name>
<dbReference type="EMBL" id="JAJAGQ010000018">
    <property type="protein sequence ID" value="KAJ8535652.1"/>
    <property type="molecule type" value="Genomic_DNA"/>
</dbReference>
<accession>A0A9Q1R2M2</accession>
<evidence type="ECO:0000313" key="1">
    <source>
        <dbReference type="EMBL" id="KAJ8535652.1"/>
    </source>
</evidence>